<keyword evidence="2" id="KW-1185">Reference proteome</keyword>
<evidence type="ECO:0000313" key="2">
    <source>
        <dbReference type="Proteomes" id="UP000237271"/>
    </source>
</evidence>
<sequence length="106" mass="12555">MYFIRLILIIDSLKIRPRSFASWELSGATDHTRFEAKEIHQVFCPECSTGNRRTYLCNVAREGKDKTCFQIWHAEWSDGNDVQRVLLQEHKIRNRPPPSRLGKKRR</sequence>
<organism evidence="1 2">
    <name type="scientific">Phytophthora palmivora</name>
    <dbReference type="NCBI Taxonomy" id="4796"/>
    <lineage>
        <taxon>Eukaryota</taxon>
        <taxon>Sar</taxon>
        <taxon>Stramenopiles</taxon>
        <taxon>Oomycota</taxon>
        <taxon>Peronosporomycetes</taxon>
        <taxon>Peronosporales</taxon>
        <taxon>Peronosporaceae</taxon>
        <taxon>Phytophthora</taxon>
    </lineage>
</organism>
<name>A0A2P4XTW0_9STRA</name>
<gene>
    <name evidence="1" type="ORF">PHPALM_14858</name>
</gene>
<accession>A0A2P4XTW0</accession>
<proteinExistence type="predicted"/>
<dbReference type="AlphaFoldDB" id="A0A2P4XTW0"/>
<dbReference type="Proteomes" id="UP000237271">
    <property type="component" value="Unassembled WGS sequence"/>
</dbReference>
<comment type="caution">
    <text evidence="1">The sequence shown here is derived from an EMBL/GenBank/DDBJ whole genome shotgun (WGS) entry which is preliminary data.</text>
</comment>
<protein>
    <submittedName>
        <fullName evidence="1">Uncharacterized protein</fullName>
    </submittedName>
</protein>
<dbReference type="EMBL" id="NCKW01008001">
    <property type="protein sequence ID" value="POM68919.1"/>
    <property type="molecule type" value="Genomic_DNA"/>
</dbReference>
<evidence type="ECO:0000313" key="1">
    <source>
        <dbReference type="EMBL" id="POM68919.1"/>
    </source>
</evidence>
<dbReference type="OrthoDB" id="129125at2759"/>
<reference evidence="1 2" key="1">
    <citation type="journal article" date="2017" name="Genome Biol. Evol.">
        <title>Phytophthora megakarya and P. palmivora, closely related causal agents of cacao black pod rot, underwent increases in genome sizes and gene numbers by different mechanisms.</title>
        <authorList>
            <person name="Ali S.S."/>
            <person name="Shao J."/>
            <person name="Lary D.J."/>
            <person name="Kronmiller B."/>
            <person name="Shen D."/>
            <person name="Strem M.D."/>
            <person name="Amoako-Attah I."/>
            <person name="Akrofi A.Y."/>
            <person name="Begoude B.A."/>
            <person name="Ten Hoopen G.M."/>
            <person name="Coulibaly K."/>
            <person name="Kebe B.I."/>
            <person name="Melnick R.L."/>
            <person name="Guiltinan M.J."/>
            <person name="Tyler B.M."/>
            <person name="Meinhardt L.W."/>
            <person name="Bailey B.A."/>
        </authorList>
    </citation>
    <scope>NUCLEOTIDE SEQUENCE [LARGE SCALE GENOMIC DNA]</scope>
    <source>
        <strain evidence="2">sbr112.9</strain>
    </source>
</reference>